<name>A0A5A7PP70_STRAF</name>
<protein>
    <submittedName>
        <fullName evidence="2">Two-component responsive regulator-related /response regulator protein-related</fullName>
    </submittedName>
</protein>
<evidence type="ECO:0000313" key="3">
    <source>
        <dbReference type="Proteomes" id="UP000325081"/>
    </source>
</evidence>
<feature type="region of interest" description="Disordered" evidence="1">
    <location>
        <begin position="87"/>
        <end position="112"/>
    </location>
</feature>
<proteinExistence type="predicted"/>
<feature type="region of interest" description="Disordered" evidence="1">
    <location>
        <begin position="1"/>
        <end position="20"/>
    </location>
</feature>
<keyword evidence="3" id="KW-1185">Reference proteome</keyword>
<dbReference type="Proteomes" id="UP000325081">
    <property type="component" value="Unassembled WGS sequence"/>
</dbReference>
<sequence>MKNDSSSLDKVTKPSKVQPHDCVGEEARVLLRVPLRHVHHVRLQDGRPLPATRLVHACHRPVVPEPVVPADAGEPRHAPLVVEQVEPLGAGGRRQSGDNVDDPDVAGGESEALGRAAALDEVLIELQEL</sequence>
<dbReference type="EMBL" id="BKCP01004938">
    <property type="protein sequence ID" value="GER34673.1"/>
    <property type="molecule type" value="Genomic_DNA"/>
</dbReference>
<comment type="caution">
    <text evidence="2">The sequence shown here is derived from an EMBL/GenBank/DDBJ whole genome shotgun (WGS) entry which is preliminary data.</text>
</comment>
<accession>A0A5A7PP70</accession>
<evidence type="ECO:0000313" key="2">
    <source>
        <dbReference type="EMBL" id="GER34673.1"/>
    </source>
</evidence>
<evidence type="ECO:0000256" key="1">
    <source>
        <dbReference type="SAM" id="MobiDB-lite"/>
    </source>
</evidence>
<dbReference type="OrthoDB" id="1939525at2759"/>
<organism evidence="2 3">
    <name type="scientific">Striga asiatica</name>
    <name type="common">Asiatic witchweed</name>
    <name type="synonym">Buchnera asiatica</name>
    <dbReference type="NCBI Taxonomy" id="4170"/>
    <lineage>
        <taxon>Eukaryota</taxon>
        <taxon>Viridiplantae</taxon>
        <taxon>Streptophyta</taxon>
        <taxon>Embryophyta</taxon>
        <taxon>Tracheophyta</taxon>
        <taxon>Spermatophyta</taxon>
        <taxon>Magnoliopsida</taxon>
        <taxon>eudicotyledons</taxon>
        <taxon>Gunneridae</taxon>
        <taxon>Pentapetalae</taxon>
        <taxon>asterids</taxon>
        <taxon>lamiids</taxon>
        <taxon>Lamiales</taxon>
        <taxon>Orobanchaceae</taxon>
        <taxon>Buchnereae</taxon>
        <taxon>Striga</taxon>
    </lineage>
</organism>
<dbReference type="AlphaFoldDB" id="A0A5A7PP70"/>
<reference evidence="3" key="1">
    <citation type="journal article" date="2019" name="Curr. Biol.">
        <title>Genome Sequence of Striga asiatica Provides Insight into the Evolution of Plant Parasitism.</title>
        <authorList>
            <person name="Yoshida S."/>
            <person name="Kim S."/>
            <person name="Wafula E.K."/>
            <person name="Tanskanen J."/>
            <person name="Kim Y.M."/>
            <person name="Honaas L."/>
            <person name="Yang Z."/>
            <person name="Spallek T."/>
            <person name="Conn C.E."/>
            <person name="Ichihashi Y."/>
            <person name="Cheong K."/>
            <person name="Cui S."/>
            <person name="Der J.P."/>
            <person name="Gundlach H."/>
            <person name="Jiao Y."/>
            <person name="Hori C."/>
            <person name="Ishida J.K."/>
            <person name="Kasahara H."/>
            <person name="Kiba T."/>
            <person name="Kim M.S."/>
            <person name="Koo N."/>
            <person name="Laohavisit A."/>
            <person name="Lee Y.H."/>
            <person name="Lumba S."/>
            <person name="McCourt P."/>
            <person name="Mortimer J.C."/>
            <person name="Mutuku J.M."/>
            <person name="Nomura T."/>
            <person name="Sasaki-Sekimoto Y."/>
            <person name="Seto Y."/>
            <person name="Wang Y."/>
            <person name="Wakatake T."/>
            <person name="Sakakibara H."/>
            <person name="Demura T."/>
            <person name="Yamaguchi S."/>
            <person name="Yoneyama K."/>
            <person name="Manabe R.I."/>
            <person name="Nelson D.C."/>
            <person name="Schulman A.H."/>
            <person name="Timko M.P."/>
            <person name="dePamphilis C.W."/>
            <person name="Choi D."/>
            <person name="Shirasu K."/>
        </authorList>
    </citation>
    <scope>NUCLEOTIDE SEQUENCE [LARGE SCALE GENOMIC DNA]</scope>
    <source>
        <strain evidence="3">cv. UVA1</strain>
    </source>
</reference>
<gene>
    <name evidence="2" type="ORF">STAS_10920</name>
</gene>